<accession>A0A5B6VTE1</accession>
<dbReference type="Proteomes" id="UP000325315">
    <property type="component" value="Unassembled WGS sequence"/>
</dbReference>
<dbReference type="PANTHER" id="PTHR47926">
    <property type="entry name" value="PENTATRICOPEPTIDE REPEAT-CONTAINING PROTEIN"/>
    <property type="match status" value="1"/>
</dbReference>
<dbReference type="InterPro" id="IPR011990">
    <property type="entry name" value="TPR-like_helical_dom_sf"/>
</dbReference>
<keyword evidence="2" id="KW-1185">Reference proteome</keyword>
<proteinExistence type="predicted"/>
<organism evidence="1 2">
    <name type="scientific">Gossypium australe</name>
    <dbReference type="NCBI Taxonomy" id="47621"/>
    <lineage>
        <taxon>Eukaryota</taxon>
        <taxon>Viridiplantae</taxon>
        <taxon>Streptophyta</taxon>
        <taxon>Embryophyta</taxon>
        <taxon>Tracheophyta</taxon>
        <taxon>Spermatophyta</taxon>
        <taxon>Magnoliopsida</taxon>
        <taxon>eudicotyledons</taxon>
        <taxon>Gunneridae</taxon>
        <taxon>Pentapetalae</taxon>
        <taxon>rosids</taxon>
        <taxon>malvids</taxon>
        <taxon>Malvales</taxon>
        <taxon>Malvaceae</taxon>
        <taxon>Malvoideae</taxon>
        <taxon>Gossypium</taxon>
    </lineage>
</organism>
<dbReference type="InterPro" id="IPR046960">
    <property type="entry name" value="PPR_At4g14850-like_plant"/>
</dbReference>
<dbReference type="EMBL" id="SMMG02000005">
    <property type="protein sequence ID" value="KAA3472217.1"/>
    <property type="molecule type" value="Genomic_DNA"/>
</dbReference>
<name>A0A5B6VTE1_9ROSI</name>
<dbReference type="OrthoDB" id="992473at2759"/>
<evidence type="ECO:0000313" key="2">
    <source>
        <dbReference type="Proteomes" id="UP000325315"/>
    </source>
</evidence>
<dbReference type="GO" id="GO:0009451">
    <property type="term" value="P:RNA modification"/>
    <property type="evidence" value="ECO:0007669"/>
    <property type="project" value="InterPro"/>
</dbReference>
<evidence type="ECO:0000313" key="1">
    <source>
        <dbReference type="EMBL" id="KAA3472217.1"/>
    </source>
</evidence>
<comment type="caution">
    <text evidence="1">The sequence shown here is derived from an EMBL/GenBank/DDBJ whole genome shotgun (WGS) entry which is preliminary data.</text>
</comment>
<gene>
    <name evidence="1" type="ORF">EPI10_022717</name>
</gene>
<dbReference type="GO" id="GO:0003723">
    <property type="term" value="F:RNA binding"/>
    <property type="evidence" value="ECO:0007669"/>
    <property type="project" value="InterPro"/>
</dbReference>
<reference evidence="2" key="1">
    <citation type="journal article" date="2019" name="Plant Biotechnol. J.">
        <title>Genome sequencing of the Australian wild diploid species Gossypium australe highlights disease resistance and delayed gland morphogenesis.</title>
        <authorList>
            <person name="Cai Y."/>
            <person name="Cai X."/>
            <person name="Wang Q."/>
            <person name="Wang P."/>
            <person name="Zhang Y."/>
            <person name="Cai C."/>
            <person name="Xu Y."/>
            <person name="Wang K."/>
            <person name="Zhou Z."/>
            <person name="Wang C."/>
            <person name="Geng S."/>
            <person name="Li B."/>
            <person name="Dong Q."/>
            <person name="Hou Y."/>
            <person name="Wang H."/>
            <person name="Ai P."/>
            <person name="Liu Z."/>
            <person name="Yi F."/>
            <person name="Sun M."/>
            <person name="An G."/>
            <person name="Cheng J."/>
            <person name="Zhang Y."/>
            <person name="Shi Q."/>
            <person name="Xie Y."/>
            <person name="Shi X."/>
            <person name="Chang Y."/>
            <person name="Huang F."/>
            <person name="Chen Y."/>
            <person name="Hong S."/>
            <person name="Mi L."/>
            <person name="Sun Q."/>
            <person name="Zhang L."/>
            <person name="Zhou B."/>
            <person name="Peng R."/>
            <person name="Zhang X."/>
            <person name="Liu F."/>
        </authorList>
    </citation>
    <scope>NUCLEOTIDE SEQUENCE [LARGE SCALE GENOMIC DNA]</scope>
    <source>
        <strain evidence="2">cv. PA1801</strain>
    </source>
</reference>
<protein>
    <submittedName>
        <fullName evidence="1">TMV resistance protein N-like</fullName>
    </submittedName>
</protein>
<sequence length="189" mass="20953">MHGQGHKALDLYRRMLEEGLNPIKTTFVSLLSACSHSGLVVPGRSLFLSRCRNIDIGIKTSEYLSSLDATNPGIYINEHICRSKEMGCSRSYLGLIEVGKQLHAFFAGEDSHLNLDEINQILKNLKLLLEALGYMPDTIRLLHALAGSLIRITKNLRVLPYGGGDFHHFVNGKCSCNTIAEKDMTALKL</sequence>
<dbReference type="AlphaFoldDB" id="A0A5B6VTE1"/>
<dbReference type="Gene3D" id="1.25.40.10">
    <property type="entry name" value="Tetratricopeptide repeat domain"/>
    <property type="match status" value="1"/>
</dbReference>